<dbReference type="PANTHER" id="PTHR46086:SF29">
    <property type="entry name" value="SUPERFAMILY PROTEIN, PUTATIVE ISOFORM 1-RELATED"/>
    <property type="match status" value="1"/>
</dbReference>
<reference evidence="4 5" key="1">
    <citation type="journal article" date="2024" name="G3 (Bethesda)">
        <title>Genome assembly of Hibiscus sabdariffa L. provides insights into metabolisms of medicinal natural products.</title>
        <authorList>
            <person name="Kim T."/>
        </authorList>
    </citation>
    <scope>NUCLEOTIDE SEQUENCE [LARGE SCALE GENOMIC DNA]</scope>
    <source>
        <strain evidence="4">TK-2024</strain>
        <tissue evidence="4">Old leaves</tissue>
    </source>
</reference>
<evidence type="ECO:0000313" key="4">
    <source>
        <dbReference type="EMBL" id="KAK8566241.1"/>
    </source>
</evidence>
<evidence type="ECO:0000256" key="2">
    <source>
        <dbReference type="SAM" id="Phobius"/>
    </source>
</evidence>
<evidence type="ECO:0000313" key="5">
    <source>
        <dbReference type="Proteomes" id="UP001472677"/>
    </source>
</evidence>
<dbReference type="InterPro" id="IPR002921">
    <property type="entry name" value="Fungal_lipase-type"/>
</dbReference>
<organism evidence="4 5">
    <name type="scientific">Hibiscus sabdariffa</name>
    <name type="common">roselle</name>
    <dbReference type="NCBI Taxonomy" id="183260"/>
    <lineage>
        <taxon>Eukaryota</taxon>
        <taxon>Viridiplantae</taxon>
        <taxon>Streptophyta</taxon>
        <taxon>Embryophyta</taxon>
        <taxon>Tracheophyta</taxon>
        <taxon>Spermatophyta</taxon>
        <taxon>Magnoliopsida</taxon>
        <taxon>eudicotyledons</taxon>
        <taxon>Gunneridae</taxon>
        <taxon>Pentapetalae</taxon>
        <taxon>rosids</taxon>
        <taxon>malvids</taxon>
        <taxon>Malvales</taxon>
        <taxon>Malvaceae</taxon>
        <taxon>Malvoideae</taxon>
        <taxon>Hibiscus</taxon>
    </lineage>
</organism>
<dbReference type="CDD" id="cd00519">
    <property type="entry name" value="Lipase_3"/>
    <property type="match status" value="1"/>
</dbReference>
<dbReference type="SUPFAM" id="SSF53474">
    <property type="entry name" value="alpha/beta-Hydrolases"/>
    <property type="match status" value="1"/>
</dbReference>
<keyword evidence="1" id="KW-0378">Hydrolase</keyword>
<keyword evidence="2" id="KW-0472">Membrane</keyword>
<comment type="caution">
    <text evidence="4">The sequence shown here is derived from an EMBL/GenBank/DDBJ whole genome shotgun (WGS) entry which is preliminary data.</text>
</comment>
<keyword evidence="5" id="KW-1185">Reference proteome</keyword>
<feature type="domain" description="Fungal lipase-type" evidence="3">
    <location>
        <begin position="262"/>
        <end position="424"/>
    </location>
</feature>
<keyword evidence="2" id="KW-1133">Transmembrane helix</keyword>
<evidence type="ECO:0000259" key="3">
    <source>
        <dbReference type="Pfam" id="PF01764"/>
    </source>
</evidence>
<feature type="transmembrane region" description="Helical" evidence="2">
    <location>
        <begin position="110"/>
        <end position="127"/>
    </location>
</feature>
<sequence>MHEVPKKRSHWVKSCPRVCLSSTVFLPINLAPNLNSKASQNQSSPSSPEALFYFAVLIMEARLGRKGFCTHFLQLNPKEASWSDLVKVLFSSNLNKRKFIQCSFEREENVFYRLLIVISALVQKFLLKIAFPMAIVGRFLVYLLNFLYANDGFFGLLRNIMHVKVVIPDRKAASYLSLIGFLDARMKLDSKIKHDDPMFYPALSIMACKAVYNNPAYNKYIIEDQWKMEFLGFKDYWNDFTGRADTQVVMFRDKSFDHGTIVVCFRGTQPFNFNDWCSDVDLSWYEFPNIGRIHSGFLKALGMQNVVGWTQTVDADSYHGGRRAPLAYYDIRDTLRDLLTKNPEAKFIVTGHSLGGALAALFPAICFYHDDRLLLDRMQAVYTFGQPRVGDQAFGNYMEKNLKTHGIQYYRYVYCNDMVPRVPSDGVFKHFGTCVYHDSEYQASIVEDVPFKNYLSIWGCVAMRKTAIYELLRSLVMCRKYGEDYKESWMLFCMRIVGLVIPGLPAHCAQDYVNSTRLGSHHHLLSHRFLH</sequence>
<proteinExistence type="predicted"/>
<name>A0ABR2EWH2_9ROSI</name>
<dbReference type="InterPro" id="IPR029058">
    <property type="entry name" value="AB_hydrolase_fold"/>
</dbReference>
<dbReference type="Pfam" id="PF01764">
    <property type="entry name" value="Lipase_3"/>
    <property type="match status" value="1"/>
</dbReference>
<accession>A0ABR2EWH2</accession>
<dbReference type="Gene3D" id="3.40.50.1820">
    <property type="entry name" value="alpha/beta hydrolase"/>
    <property type="match status" value="1"/>
</dbReference>
<gene>
    <name evidence="4" type="ORF">V6N12_059774</name>
</gene>
<evidence type="ECO:0000256" key="1">
    <source>
        <dbReference type="ARBA" id="ARBA00022801"/>
    </source>
</evidence>
<protein>
    <recommendedName>
        <fullName evidence="3">Fungal lipase-type domain-containing protein</fullName>
    </recommendedName>
</protein>
<dbReference type="PANTHER" id="PTHR46086">
    <property type="entry name" value="ALPHA/BETA-HYDROLASES SUPERFAMILY PROTEIN"/>
    <property type="match status" value="1"/>
</dbReference>
<dbReference type="Proteomes" id="UP001472677">
    <property type="component" value="Unassembled WGS sequence"/>
</dbReference>
<dbReference type="EMBL" id="JBBPBM010000010">
    <property type="protein sequence ID" value="KAK8566241.1"/>
    <property type="molecule type" value="Genomic_DNA"/>
</dbReference>
<dbReference type="InterPro" id="IPR044819">
    <property type="entry name" value="OBL-like"/>
</dbReference>
<keyword evidence="2" id="KW-0812">Transmembrane</keyword>